<keyword evidence="5" id="KW-0221">Differentiation</keyword>
<dbReference type="PANTHER" id="PTHR10556:SF57">
    <property type="entry name" value="3-OXO-5-ALPHA-STEROID 4-DEHYDROGENASE 1"/>
    <property type="match status" value="1"/>
</dbReference>
<evidence type="ECO:0000256" key="12">
    <source>
        <dbReference type="ARBA" id="ARBA00023136"/>
    </source>
</evidence>
<keyword evidence="11" id="KW-0443">Lipid metabolism</keyword>
<evidence type="ECO:0000256" key="2">
    <source>
        <dbReference type="ARBA" id="ARBA00004524"/>
    </source>
</evidence>
<keyword evidence="9 13" id="KW-1133">Transmembrane helix</keyword>
<evidence type="ECO:0000256" key="5">
    <source>
        <dbReference type="ARBA" id="ARBA00022782"/>
    </source>
</evidence>
<dbReference type="InterPro" id="IPR039357">
    <property type="entry name" value="SRD5A/TECR"/>
</dbReference>
<keyword evidence="16" id="KW-1185">Reference proteome</keyword>
<organism evidence="15 16">
    <name type="scientific">Octopus vulgaris</name>
    <name type="common">Common octopus</name>
    <dbReference type="NCBI Taxonomy" id="6645"/>
    <lineage>
        <taxon>Eukaryota</taxon>
        <taxon>Metazoa</taxon>
        <taxon>Spiralia</taxon>
        <taxon>Lophotrochozoa</taxon>
        <taxon>Mollusca</taxon>
        <taxon>Cephalopoda</taxon>
        <taxon>Coleoidea</taxon>
        <taxon>Octopodiformes</taxon>
        <taxon>Octopoda</taxon>
        <taxon>Incirrata</taxon>
        <taxon>Octopodidae</taxon>
        <taxon>Octopus</taxon>
    </lineage>
</organism>
<dbReference type="PANTHER" id="PTHR10556">
    <property type="entry name" value="3-OXO-5-ALPHA-STEROID 4-DEHYDROGENASE"/>
    <property type="match status" value="1"/>
</dbReference>
<keyword evidence="12 13" id="KW-0472">Membrane</keyword>
<keyword evidence="4 13" id="KW-0812">Transmembrane</keyword>
<dbReference type="Proteomes" id="UP001162480">
    <property type="component" value="Chromosome 11"/>
</dbReference>
<protein>
    <submittedName>
        <fullName evidence="15">3-oxo-5-alpha-steroid 4-dehydrogenase 1-like</fullName>
    </submittedName>
</protein>
<dbReference type="GO" id="GO:0006694">
    <property type="term" value="P:steroid biosynthetic process"/>
    <property type="evidence" value="ECO:0007669"/>
    <property type="project" value="TreeGrafter"/>
</dbReference>
<feature type="transmembrane region" description="Helical" evidence="13">
    <location>
        <begin position="27"/>
        <end position="47"/>
    </location>
</feature>
<dbReference type="PROSITE" id="PS50244">
    <property type="entry name" value="S5A_REDUCTASE"/>
    <property type="match status" value="1"/>
</dbReference>
<feature type="domain" description="3-oxo-5-alpha-steroid 4-dehydrogenase C-terminal" evidence="14">
    <location>
        <begin position="28"/>
        <end position="81"/>
    </location>
</feature>
<evidence type="ECO:0000256" key="8">
    <source>
        <dbReference type="ARBA" id="ARBA00022857"/>
    </source>
</evidence>
<evidence type="ECO:0000256" key="3">
    <source>
        <dbReference type="ARBA" id="ARBA00007742"/>
    </source>
</evidence>
<dbReference type="GO" id="GO:0003865">
    <property type="term" value="F:3-oxo-5-alpha-steroid 4-dehydrogenase activity"/>
    <property type="evidence" value="ECO:0007669"/>
    <property type="project" value="TreeGrafter"/>
</dbReference>
<evidence type="ECO:0000256" key="6">
    <source>
        <dbReference type="ARBA" id="ARBA00022824"/>
    </source>
</evidence>
<dbReference type="AlphaFoldDB" id="A0AA36BAK1"/>
<evidence type="ECO:0000256" key="7">
    <source>
        <dbReference type="ARBA" id="ARBA00022848"/>
    </source>
</evidence>
<keyword evidence="8" id="KW-0521">NADP</keyword>
<evidence type="ECO:0000256" key="1">
    <source>
        <dbReference type="ARBA" id="ARBA00004477"/>
    </source>
</evidence>
<evidence type="ECO:0000256" key="11">
    <source>
        <dbReference type="ARBA" id="ARBA00023098"/>
    </source>
</evidence>
<dbReference type="InterPro" id="IPR001104">
    <property type="entry name" value="3-oxo-5_a-steroid_4-DH_C"/>
</dbReference>
<keyword evidence="7" id="KW-0492">Microsome</keyword>
<sequence>MAQQNPCMPFSVALFPKDLYLFSIDPWSFQFIAGCILFFIGMAINIHSDHILRTLRKPNETGYKIPQGGMFKYLHSSQVLFAEIGQLSKDQEDCHSLHLVITSQRNLGIGTCYWCYKWLCDDFSNFC</sequence>
<dbReference type="GO" id="GO:0030154">
    <property type="term" value="P:cell differentiation"/>
    <property type="evidence" value="ECO:0007669"/>
    <property type="project" value="UniProtKB-KW"/>
</dbReference>
<comment type="subcellular location">
    <subcellularLocation>
        <location evidence="1">Endoplasmic reticulum membrane</location>
        <topology evidence="1">Multi-pass membrane protein</topology>
    </subcellularLocation>
    <subcellularLocation>
        <location evidence="2">Microsome membrane</location>
    </subcellularLocation>
</comment>
<evidence type="ECO:0000256" key="9">
    <source>
        <dbReference type="ARBA" id="ARBA00022989"/>
    </source>
</evidence>
<keyword evidence="10" id="KW-0560">Oxidoreductase</keyword>
<comment type="similarity">
    <text evidence="3">Belongs to the steroid 5-alpha reductase family.</text>
</comment>
<evidence type="ECO:0000256" key="4">
    <source>
        <dbReference type="ARBA" id="ARBA00022692"/>
    </source>
</evidence>
<name>A0AA36BAK1_OCTVU</name>
<dbReference type="GO" id="GO:0005789">
    <property type="term" value="C:endoplasmic reticulum membrane"/>
    <property type="evidence" value="ECO:0007669"/>
    <property type="project" value="UniProtKB-SubCell"/>
</dbReference>
<evidence type="ECO:0000256" key="10">
    <source>
        <dbReference type="ARBA" id="ARBA00023002"/>
    </source>
</evidence>
<evidence type="ECO:0000313" key="16">
    <source>
        <dbReference type="Proteomes" id="UP001162480"/>
    </source>
</evidence>
<evidence type="ECO:0000256" key="13">
    <source>
        <dbReference type="SAM" id="Phobius"/>
    </source>
</evidence>
<gene>
    <name evidence="15" type="ORF">OCTVUL_1B030288</name>
</gene>
<evidence type="ECO:0000259" key="14">
    <source>
        <dbReference type="Pfam" id="PF02544"/>
    </source>
</evidence>
<proteinExistence type="inferred from homology"/>
<keyword evidence="6" id="KW-0256">Endoplasmic reticulum</keyword>
<dbReference type="Pfam" id="PF02544">
    <property type="entry name" value="Steroid_dh"/>
    <property type="match status" value="1"/>
</dbReference>
<reference evidence="15" key="1">
    <citation type="submission" date="2023-08" db="EMBL/GenBank/DDBJ databases">
        <authorList>
            <person name="Alioto T."/>
            <person name="Alioto T."/>
            <person name="Gomez Garrido J."/>
        </authorList>
    </citation>
    <scope>NUCLEOTIDE SEQUENCE</scope>
</reference>
<dbReference type="EMBL" id="OX597824">
    <property type="protein sequence ID" value="CAI9730469.1"/>
    <property type="molecule type" value="Genomic_DNA"/>
</dbReference>
<accession>A0AA36BAK1</accession>
<evidence type="ECO:0000313" key="15">
    <source>
        <dbReference type="EMBL" id="CAI9730469.1"/>
    </source>
</evidence>